<gene>
    <name evidence="14" type="ORF">A7Q10_09335</name>
</gene>
<keyword evidence="7 12" id="KW-0456">Lyase</keyword>
<dbReference type="InterPro" id="IPR000362">
    <property type="entry name" value="Fumarate_lyase_fam"/>
</dbReference>
<dbReference type="InterPro" id="IPR019468">
    <property type="entry name" value="AdenyloSucc_lyase_C"/>
</dbReference>
<evidence type="ECO:0000256" key="11">
    <source>
        <dbReference type="NCBIfam" id="TIGR00928"/>
    </source>
</evidence>
<dbReference type="Proteomes" id="UP000297713">
    <property type="component" value="Unassembled WGS sequence"/>
</dbReference>
<keyword evidence="6 12" id="KW-0658">Purine biosynthesis</keyword>
<reference evidence="14 15" key="1">
    <citation type="submission" date="2016-05" db="EMBL/GenBank/DDBJ databases">
        <title>Diversity and Homogeneity among Thermoacidophilic Verrucomicrobia Methanotrophs Linked with Geographical Origin.</title>
        <authorList>
            <person name="Erikstad H.-A."/>
            <person name="Smestad N.B."/>
            <person name="Ceballos R.M."/>
            <person name="Birkeland N.-K."/>
        </authorList>
    </citation>
    <scope>NUCLEOTIDE SEQUENCE [LARGE SCALE GENOMIC DNA]</scope>
    <source>
        <strain evidence="14 15">Phi</strain>
    </source>
</reference>
<comment type="catalytic activity">
    <reaction evidence="10">
        <text>N(6)-(1,2-dicarboxyethyl)-AMP = fumarate + AMP</text>
        <dbReference type="Rhea" id="RHEA:16853"/>
        <dbReference type="ChEBI" id="CHEBI:29806"/>
        <dbReference type="ChEBI" id="CHEBI:57567"/>
        <dbReference type="ChEBI" id="CHEBI:456215"/>
        <dbReference type="EC" id="4.3.2.2"/>
    </reaction>
    <physiologicalReaction direction="left-to-right" evidence="10">
        <dbReference type="Rhea" id="RHEA:16854"/>
    </physiologicalReaction>
</comment>
<dbReference type="Gene3D" id="1.10.40.30">
    <property type="entry name" value="Fumarase/aspartase (C-terminal domain)"/>
    <property type="match status" value="1"/>
</dbReference>
<dbReference type="GO" id="GO:0070626">
    <property type="term" value="F:(S)-2-(5-amino-1-(5-phospho-D-ribosyl)imidazole-4-carboxamido) succinate lyase (fumarate-forming) activity"/>
    <property type="evidence" value="ECO:0007669"/>
    <property type="project" value="TreeGrafter"/>
</dbReference>
<organism evidence="14 15">
    <name type="scientific">Methylacidiphilum caldifontis</name>
    <dbReference type="NCBI Taxonomy" id="2795386"/>
    <lineage>
        <taxon>Bacteria</taxon>
        <taxon>Pseudomonadati</taxon>
        <taxon>Verrucomicrobiota</taxon>
        <taxon>Methylacidiphilae</taxon>
        <taxon>Methylacidiphilales</taxon>
        <taxon>Methylacidiphilaceae</taxon>
        <taxon>Methylacidiphilum (ex Ratnadevi et al. 2023)</taxon>
    </lineage>
</organism>
<comment type="pathway">
    <text evidence="1 12">Purine metabolism; IMP biosynthesis via de novo pathway; 5-amino-1-(5-phospho-D-ribosyl)imidazole-4-carboxamide from 5-amino-1-(5-phospho-D-ribosyl)imidazole-4-carboxylate: step 2/2.</text>
</comment>
<dbReference type="PANTHER" id="PTHR43172:SF1">
    <property type="entry name" value="ADENYLOSUCCINATE LYASE"/>
    <property type="match status" value="1"/>
</dbReference>
<sequence length="439" mass="49922">MIERYSREHMLQIWSEKKKIEWWIKIELLVLEALVACGRLPKAEIADIQKNIAVSVEEIKKREELLQHEILAFLEPLAERLGPAGRFIHFGLTSSDILDTTFALQLKEASKLLLEDIENLLELIEQKAIQYAFTPMIGRTHGVFAEPTTYGLKLLQMREEFKRAHSRLSSAQEEISYGMISGAVGTYAHLDPQVESFVLEKLGLKTEPISSQVIPRDRHAFLLNCLALIGSSIERWATEFRHLQRSEVLEVEEPFKTTQKGSSAMPHKKNPIICERLCGLARLLRGYALAAMEDVPLWHERDISHSSVERVAFPDATILLDYMLLLLSEVVKNQKVYPERMMNNLSASRQLFASEGIMLALVQKGISRKEAYEAVQQAAMNCWKGDNLLSFYAKSHPLISSLLKPQEIDSLCSIESYLKNVPFLFARCGLKIHSHSINP</sequence>
<dbReference type="InterPro" id="IPR004769">
    <property type="entry name" value="Pur_lyase"/>
</dbReference>
<evidence type="ECO:0000256" key="6">
    <source>
        <dbReference type="ARBA" id="ARBA00022755"/>
    </source>
</evidence>
<evidence type="ECO:0000256" key="10">
    <source>
        <dbReference type="ARBA" id="ARBA00049115"/>
    </source>
</evidence>
<dbReference type="UniPathway" id="UPA00074">
    <property type="reaction ID" value="UER00132"/>
</dbReference>
<dbReference type="GO" id="GO:0044208">
    <property type="term" value="P:'de novo' AMP biosynthetic process"/>
    <property type="evidence" value="ECO:0007669"/>
    <property type="project" value="UniProtKB-UniPathway"/>
</dbReference>
<evidence type="ECO:0000256" key="8">
    <source>
        <dbReference type="ARBA" id="ARBA00024477"/>
    </source>
</evidence>
<dbReference type="Gene3D" id="1.10.275.10">
    <property type="entry name" value="Fumarase/aspartase (N-terminal domain)"/>
    <property type="match status" value="1"/>
</dbReference>
<comment type="similarity">
    <text evidence="3 12">Belongs to the lyase 1 family. Adenylosuccinate lyase subfamily.</text>
</comment>
<dbReference type="GO" id="GO:0006189">
    <property type="term" value="P:'de novo' IMP biosynthetic process"/>
    <property type="evidence" value="ECO:0007669"/>
    <property type="project" value="UniProtKB-UniPathway"/>
</dbReference>
<dbReference type="InterPro" id="IPR008948">
    <property type="entry name" value="L-Aspartase-like"/>
</dbReference>
<dbReference type="Gene3D" id="1.20.200.10">
    <property type="entry name" value="Fumarase/aspartase (Central domain)"/>
    <property type="match status" value="1"/>
</dbReference>
<dbReference type="Pfam" id="PF00206">
    <property type="entry name" value="Lyase_1"/>
    <property type="match status" value="1"/>
</dbReference>
<keyword evidence="15" id="KW-1185">Reference proteome</keyword>
<accession>A0A4Y8PA69</accession>
<dbReference type="FunFam" id="1.20.200.10:FF:000008">
    <property type="entry name" value="Adenylosuccinate lyase"/>
    <property type="match status" value="1"/>
</dbReference>
<evidence type="ECO:0000313" key="14">
    <source>
        <dbReference type="EMBL" id="TFE67627.1"/>
    </source>
</evidence>
<evidence type="ECO:0000256" key="12">
    <source>
        <dbReference type="RuleBase" id="RU361172"/>
    </source>
</evidence>
<dbReference type="PANTHER" id="PTHR43172">
    <property type="entry name" value="ADENYLOSUCCINATE LYASE"/>
    <property type="match status" value="1"/>
</dbReference>
<dbReference type="UniPathway" id="UPA00075">
    <property type="reaction ID" value="UER00336"/>
</dbReference>
<dbReference type="SMART" id="SM00998">
    <property type="entry name" value="ADSL_C"/>
    <property type="match status" value="1"/>
</dbReference>
<dbReference type="Pfam" id="PF10397">
    <property type="entry name" value="ADSL_C"/>
    <property type="match status" value="1"/>
</dbReference>
<evidence type="ECO:0000256" key="1">
    <source>
        <dbReference type="ARBA" id="ARBA00004706"/>
    </source>
</evidence>
<evidence type="ECO:0000256" key="5">
    <source>
        <dbReference type="ARBA" id="ARBA00017058"/>
    </source>
</evidence>
<evidence type="ECO:0000256" key="4">
    <source>
        <dbReference type="ARBA" id="ARBA00012339"/>
    </source>
</evidence>
<evidence type="ECO:0000256" key="3">
    <source>
        <dbReference type="ARBA" id="ARBA00008273"/>
    </source>
</evidence>
<feature type="domain" description="Adenylosuccinate lyase C-terminal" evidence="13">
    <location>
        <begin position="349"/>
        <end position="429"/>
    </location>
</feature>
<evidence type="ECO:0000256" key="9">
    <source>
        <dbReference type="ARBA" id="ARBA00030717"/>
    </source>
</evidence>
<dbReference type="RefSeq" id="WP_134440429.1">
    <property type="nucleotide sequence ID" value="NZ_LXQC01000151.1"/>
</dbReference>
<dbReference type="InterPro" id="IPR024083">
    <property type="entry name" value="Fumarase/histidase_N"/>
</dbReference>
<proteinExistence type="inferred from homology"/>
<comment type="pathway">
    <text evidence="2 12">Purine metabolism; AMP biosynthesis via de novo pathway; AMP from IMP: step 2/2.</text>
</comment>
<protein>
    <recommendedName>
        <fullName evidence="5 11">Adenylosuccinate lyase</fullName>
        <shortName evidence="12">ASL</shortName>
        <ecNumber evidence="4 11">4.3.2.2</ecNumber>
    </recommendedName>
    <alternativeName>
        <fullName evidence="9 12">Adenylosuccinase</fullName>
    </alternativeName>
</protein>
<dbReference type="EMBL" id="LXQC01000151">
    <property type="protein sequence ID" value="TFE67627.1"/>
    <property type="molecule type" value="Genomic_DNA"/>
</dbReference>
<dbReference type="EC" id="4.3.2.2" evidence="4 11"/>
<dbReference type="GO" id="GO:0004018">
    <property type="term" value="F:N6-(1,2-dicarboxyethyl)AMP AMP-lyase (fumarate-forming) activity"/>
    <property type="evidence" value="ECO:0007669"/>
    <property type="project" value="UniProtKB-UniRule"/>
</dbReference>
<dbReference type="PRINTS" id="PR00149">
    <property type="entry name" value="FUMRATELYASE"/>
</dbReference>
<name>A0A4Y8PA69_9BACT</name>
<dbReference type="PROSITE" id="PS00163">
    <property type="entry name" value="FUMARATE_LYASES"/>
    <property type="match status" value="1"/>
</dbReference>
<dbReference type="SUPFAM" id="SSF48557">
    <property type="entry name" value="L-aspartase-like"/>
    <property type="match status" value="1"/>
</dbReference>
<evidence type="ECO:0000259" key="13">
    <source>
        <dbReference type="SMART" id="SM00998"/>
    </source>
</evidence>
<evidence type="ECO:0000313" key="15">
    <source>
        <dbReference type="Proteomes" id="UP000297713"/>
    </source>
</evidence>
<evidence type="ECO:0000256" key="7">
    <source>
        <dbReference type="ARBA" id="ARBA00023239"/>
    </source>
</evidence>
<dbReference type="InterPro" id="IPR022761">
    <property type="entry name" value="Fumarate_lyase_N"/>
</dbReference>
<dbReference type="InterPro" id="IPR020557">
    <property type="entry name" value="Fumarate_lyase_CS"/>
</dbReference>
<dbReference type="GO" id="GO:0005829">
    <property type="term" value="C:cytosol"/>
    <property type="evidence" value="ECO:0007669"/>
    <property type="project" value="TreeGrafter"/>
</dbReference>
<evidence type="ECO:0000256" key="2">
    <source>
        <dbReference type="ARBA" id="ARBA00004734"/>
    </source>
</evidence>
<dbReference type="CDD" id="cd01360">
    <property type="entry name" value="Adenylsuccinate_lyase_1"/>
    <property type="match status" value="1"/>
</dbReference>
<dbReference type="PRINTS" id="PR00145">
    <property type="entry name" value="ARGSUCLYASE"/>
</dbReference>
<dbReference type="NCBIfam" id="TIGR00928">
    <property type="entry name" value="purB"/>
    <property type="match status" value="1"/>
</dbReference>
<comment type="caution">
    <text evidence="14">The sequence shown here is derived from an EMBL/GenBank/DDBJ whole genome shotgun (WGS) entry which is preliminary data.</text>
</comment>
<comment type="catalytic activity">
    <reaction evidence="8">
        <text>(2S)-2-[5-amino-1-(5-phospho-beta-D-ribosyl)imidazole-4-carboxamido]succinate = 5-amino-1-(5-phospho-beta-D-ribosyl)imidazole-4-carboxamide + fumarate</text>
        <dbReference type="Rhea" id="RHEA:23920"/>
        <dbReference type="ChEBI" id="CHEBI:29806"/>
        <dbReference type="ChEBI" id="CHEBI:58443"/>
        <dbReference type="ChEBI" id="CHEBI:58475"/>
        <dbReference type="EC" id="4.3.2.2"/>
    </reaction>
    <physiologicalReaction direction="left-to-right" evidence="8">
        <dbReference type="Rhea" id="RHEA:23921"/>
    </physiologicalReaction>
</comment>
<dbReference type="AlphaFoldDB" id="A0A4Y8PA69"/>
<dbReference type="OrthoDB" id="9768878at2"/>